<evidence type="ECO:0000256" key="3">
    <source>
        <dbReference type="ARBA" id="ARBA00022448"/>
    </source>
</evidence>
<comment type="caution">
    <text evidence="10">The sequence shown here is derived from an EMBL/GenBank/DDBJ whole genome shotgun (WGS) entry which is preliminary data.</text>
</comment>
<dbReference type="PANTHER" id="PTHR11730:SF6">
    <property type="entry name" value="AMMONIUM TRANSPORTER"/>
    <property type="match status" value="1"/>
</dbReference>
<accession>A0AAE0VKH4</accession>
<dbReference type="Gene3D" id="1.10.3430.10">
    <property type="entry name" value="Ammonium transporter AmtB like domains"/>
    <property type="match status" value="1"/>
</dbReference>
<dbReference type="EMBL" id="JAEAOA010000548">
    <property type="protein sequence ID" value="KAK3580936.1"/>
    <property type="molecule type" value="Genomic_DNA"/>
</dbReference>
<organism evidence="10 11">
    <name type="scientific">Potamilus streckersoni</name>
    <dbReference type="NCBI Taxonomy" id="2493646"/>
    <lineage>
        <taxon>Eukaryota</taxon>
        <taxon>Metazoa</taxon>
        <taxon>Spiralia</taxon>
        <taxon>Lophotrochozoa</taxon>
        <taxon>Mollusca</taxon>
        <taxon>Bivalvia</taxon>
        <taxon>Autobranchia</taxon>
        <taxon>Heteroconchia</taxon>
        <taxon>Palaeoheterodonta</taxon>
        <taxon>Unionida</taxon>
        <taxon>Unionoidea</taxon>
        <taxon>Unionidae</taxon>
        <taxon>Ambleminae</taxon>
        <taxon>Lampsilini</taxon>
        <taxon>Potamilus</taxon>
    </lineage>
</organism>
<evidence type="ECO:0000256" key="6">
    <source>
        <dbReference type="ARBA" id="ARBA00023136"/>
    </source>
</evidence>
<dbReference type="GO" id="GO:0005886">
    <property type="term" value="C:plasma membrane"/>
    <property type="evidence" value="ECO:0007669"/>
    <property type="project" value="TreeGrafter"/>
</dbReference>
<evidence type="ECO:0000256" key="7">
    <source>
        <dbReference type="ARBA" id="ARBA00023177"/>
    </source>
</evidence>
<dbReference type="InterPro" id="IPR018047">
    <property type="entry name" value="Ammonium_transpt_CS"/>
</dbReference>
<evidence type="ECO:0000256" key="8">
    <source>
        <dbReference type="SAM" id="Phobius"/>
    </source>
</evidence>
<keyword evidence="4 8" id="KW-0812">Transmembrane</keyword>
<dbReference type="PROSITE" id="PS01219">
    <property type="entry name" value="AMMONIUM_TRANSP"/>
    <property type="match status" value="1"/>
</dbReference>
<protein>
    <recommendedName>
        <fullName evidence="9">Ammonium transporter AmtB-like domain-containing protein</fullName>
    </recommendedName>
</protein>
<reference evidence="10" key="1">
    <citation type="journal article" date="2021" name="Genome Biol. Evol.">
        <title>A High-Quality Reference Genome for a Parasitic Bivalve with Doubly Uniparental Inheritance (Bivalvia: Unionida).</title>
        <authorList>
            <person name="Smith C.H."/>
        </authorList>
    </citation>
    <scope>NUCLEOTIDE SEQUENCE</scope>
    <source>
        <strain evidence="10">CHS0354</strain>
    </source>
</reference>
<name>A0AAE0VKH4_9BIVA</name>
<sequence length="636" mass="70197">MGDNFTATIYNTTLVPENLEKSVSVLEHNMDQFLLIIMGLCLLFMQSGFALLEAGSVRSKNVTNILIKNVCDSFICGVSYWLFGYALAYGDGNQFIGHTYFAITGLPDSRYGFFFFQFAFTATAATIVSGAMAERCEFMPYFIFSFIMTGFIYPLVTHWTWWPNGFLSKGIDYGGEIGRVGYRDFSGSGVVHTVGGTAAFVGAAILGPRIGRFDPETGTAVLIRGHSIPLSTLGGFILFFVYLTFNGASEMSLSKEGDGEAISLAIVNTMITATFASFTSTFVYRIPRFGSGAWCITVASNGAITGMISSCAGCNVLYPWGSCALGITAGILYHVWCWFVRTVRVDDPVDTVAMNLGGGTLGVIAVGLLDRYKGVLIKWNRHSGLFLAWQLAGMVVIMAWTAFWSAISFGIMRWMKILRVPEDVELKGLDIPRHKEPGYPVESYGHGHVEKIIQILESTPMEVFQGYTNMAMKIQTLNDKGPYEHPEIAAETRRNSIAIYTAESRRNSIAMHDVHIGSVLKKTSMSIHELHEKGSHEHPEWRPPLSHKMNHTITEVYENGADNNSNFTIIHPRQGNIGYELGVSIENPEIKAKLTNNGHVLYQMGKNESHAFQEDKTTSIGTGNITVISPDIITRF</sequence>
<proteinExistence type="inferred from homology"/>
<dbReference type="FunFam" id="1.10.3430.10:FF:000010">
    <property type="entry name" value="Ammonium transporter"/>
    <property type="match status" value="1"/>
</dbReference>
<dbReference type="SUPFAM" id="SSF111352">
    <property type="entry name" value="Ammonium transporter"/>
    <property type="match status" value="1"/>
</dbReference>
<dbReference type="InterPro" id="IPR024041">
    <property type="entry name" value="NH4_transpt_AmtB-like_dom"/>
</dbReference>
<gene>
    <name evidence="10" type="ORF">CHS0354_008233</name>
</gene>
<evidence type="ECO:0000256" key="2">
    <source>
        <dbReference type="ARBA" id="ARBA00005887"/>
    </source>
</evidence>
<evidence type="ECO:0000313" key="11">
    <source>
        <dbReference type="Proteomes" id="UP001195483"/>
    </source>
</evidence>
<keyword evidence="6 8" id="KW-0472">Membrane</keyword>
<dbReference type="PANTHER" id="PTHR11730">
    <property type="entry name" value="AMMONIUM TRANSPORTER"/>
    <property type="match status" value="1"/>
</dbReference>
<feature type="transmembrane region" description="Helical" evidence="8">
    <location>
        <begin position="291"/>
        <end position="310"/>
    </location>
</feature>
<dbReference type="GO" id="GO:0008519">
    <property type="term" value="F:ammonium channel activity"/>
    <property type="evidence" value="ECO:0007669"/>
    <property type="project" value="InterPro"/>
</dbReference>
<feature type="transmembrane region" description="Helical" evidence="8">
    <location>
        <begin position="265"/>
        <end position="284"/>
    </location>
</feature>
<dbReference type="InterPro" id="IPR029020">
    <property type="entry name" value="Ammonium/urea_transptr"/>
</dbReference>
<feature type="transmembrane region" description="Helical" evidence="8">
    <location>
        <begin position="189"/>
        <end position="207"/>
    </location>
</feature>
<feature type="transmembrane region" description="Helical" evidence="8">
    <location>
        <begin position="138"/>
        <end position="156"/>
    </location>
</feature>
<keyword evidence="7" id="KW-0924">Ammonia transport</keyword>
<feature type="transmembrane region" description="Helical" evidence="8">
    <location>
        <begin position="110"/>
        <end position="131"/>
    </location>
</feature>
<feature type="transmembrane region" description="Helical" evidence="8">
    <location>
        <begin position="73"/>
        <end position="90"/>
    </location>
</feature>
<comment type="subcellular location">
    <subcellularLocation>
        <location evidence="1">Membrane</location>
        <topology evidence="1">Multi-pass membrane protein</topology>
    </subcellularLocation>
</comment>
<feature type="transmembrane region" description="Helical" evidence="8">
    <location>
        <begin position="228"/>
        <end position="245"/>
    </location>
</feature>
<dbReference type="Pfam" id="PF00909">
    <property type="entry name" value="Ammonium_transp"/>
    <property type="match status" value="1"/>
</dbReference>
<evidence type="ECO:0000256" key="4">
    <source>
        <dbReference type="ARBA" id="ARBA00022692"/>
    </source>
</evidence>
<keyword evidence="11" id="KW-1185">Reference proteome</keyword>
<reference evidence="10" key="3">
    <citation type="submission" date="2023-05" db="EMBL/GenBank/DDBJ databases">
        <authorList>
            <person name="Smith C.H."/>
        </authorList>
    </citation>
    <scope>NUCLEOTIDE SEQUENCE</scope>
    <source>
        <strain evidence="10">CHS0354</strain>
        <tissue evidence="10">Mantle</tissue>
    </source>
</reference>
<feature type="transmembrane region" description="Helical" evidence="8">
    <location>
        <begin position="352"/>
        <end position="369"/>
    </location>
</feature>
<reference evidence="10" key="2">
    <citation type="journal article" date="2021" name="Genome Biol. Evol.">
        <title>Developing a high-quality reference genome for a parasitic bivalve with doubly uniparental inheritance (Bivalvia: Unionida).</title>
        <authorList>
            <person name="Smith C.H."/>
        </authorList>
    </citation>
    <scope>NUCLEOTIDE SEQUENCE</scope>
    <source>
        <strain evidence="10">CHS0354</strain>
        <tissue evidence="10">Mantle</tissue>
    </source>
</reference>
<dbReference type="AlphaFoldDB" id="A0AAE0VKH4"/>
<comment type="similarity">
    <text evidence="2">Belongs to the ammonia transporter channel (TC 1.A.11.2) family.</text>
</comment>
<feature type="domain" description="Ammonium transporter AmtB-like" evidence="9">
    <location>
        <begin position="35"/>
        <end position="439"/>
    </location>
</feature>
<dbReference type="GO" id="GO:0097272">
    <property type="term" value="P:ammonium homeostasis"/>
    <property type="evidence" value="ECO:0007669"/>
    <property type="project" value="TreeGrafter"/>
</dbReference>
<dbReference type="Proteomes" id="UP001195483">
    <property type="component" value="Unassembled WGS sequence"/>
</dbReference>
<feature type="transmembrane region" description="Helical" evidence="8">
    <location>
        <begin position="33"/>
        <end position="52"/>
    </location>
</feature>
<evidence type="ECO:0000256" key="1">
    <source>
        <dbReference type="ARBA" id="ARBA00004141"/>
    </source>
</evidence>
<evidence type="ECO:0000259" key="9">
    <source>
        <dbReference type="Pfam" id="PF00909"/>
    </source>
</evidence>
<keyword evidence="5 8" id="KW-1133">Transmembrane helix</keyword>
<feature type="transmembrane region" description="Helical" evidence="8">
    <location>
        <begin position="316"/>
        <end position="340"/>
    </location>
</feature>
<keyword evidence="3" id="KW-0813">Transport</keyword>
<evidence type="ECO:0000256" key="5">
    <source>
        <dbReference type="ARBA" id="ARBA00022989"/>
    </source>
</evidence>
<feature type="transmembrane region" description="Helical" evidence="8">
    <location>
        <begin position="389"/>
        <end position="411"/>
    </location>
</feature>
<evidence type="ECO:0000313" key="10">
    <source>
        <dbReference type="EMBL" id="KAK3580936.1"/>
    </source>
</evidence>